<organism evidence="1 2">
    <name type="scientific">Macroventuria anomochaeta</name>
    <dbReference type="NCBI Taxonomy" id="301207"/>
    <lineage>
        <taxon>Eukaryota</taxon>
        <taxon>Fungi</taxon>
        <taxon>Dikarya</taxon>
        <taxon>Ascomycota</taxon>
        <taxon>Pezizomycotina</taxon>
        <taxon>Dothideomycetes</taxon>
        <taxon>Pleosporomycetidae</taxon>
        <taxon>Pleosporales</taxon>
        <taxon>Pleosporineae</taxon>
        <taxon>Didymellaceae</taxon>
        <taxon>Macroventuria</taxon>
    </lineage>
</organism>
<comment type="caution">
    <text evidence="1">The sequence shown here is derived from an EMBL/GenBank/DDBJ whole genome shotgun (WGS) entry which is preliminary data.</text>
</comment>
<dbReference type="Proteomes" id="UP000799754">
    <property type="component" value="Unassembled WGS sequence"/>
</dbReference>
<name>A0ACB6SHY4_9PLEO</name>
<evidence type="ECO:0000313" key="1">
    <source>
        <dbReference type="EMBL" id="KAF2633572.1"/>
    </source>
</evidence>
<reference evidence="1" key="1">
    <citation type="journal article" date="2020" name="Stud. Mycol.">
        <title>101 Dothideomycetes genomes: a test case for predicting lifestyles and emergence of pathogens.</title>
        <authorList>
            <person name="Haridas S."/>
            <person name="Albert R."/>
            <person name="Binder M."/>
            <person name="Bloem J."/>
            <person name="Labutti K."/>
            <person name="Salamov A."/>
            <person name="Andreopoulos B."/>
            <person name="Baker S."/>
            <person name="Barry K."/>
            <person name="Bills G."/>
            <person name="Bluhm B."/>
            <person name="Cannon C."/>
            <person name="Castanera R."/>
            <person name="Culley D."/>
            <person name="Daum C."/>
            <person name="Ezra D."/>
            <person name="Gonzalez J."/>
            <person name="Henrissat B."/>
            <person name="Kuo A."/>
            <person name="Liang C."/>
            <person name="Lipzen A."/>
            <person name="Lutzoni F."/>
            <person name="Magnuson J."/>
            <person name="Mondo S."/>
            <person name="Nolan M."/>
            <person name="Ohm R."/>
            <person name="Pangilinan J."/>
            <person name="Park H.-J."/>
            <person name="Ramirez L."/>
            <person name="Alfaro M."/>
            <person name="Sun H."/>
            <person name="Tritt A."/>
            <person name="Yoshinaga Y."/>
            <person name="Zwiers L.-H."/>
            <person name="Turgeon B."/>
            <person name="Goodwin S."/>
            <person name="Spatafora J."/>
            <person name="Crous P."/>
            <person name="Grigoriev I."/>
        </authorList>
    </citation>
    <scope>NUCLEOTIDE SEQUENCE</scope>
    <source>
        <strain evidence="1">CBS 525.71</strain>
    </source>
</reference>
<proteinExistence type="predicted"/>
<dbReference type="EMBL" id="MU006701">
    <property type="protein sequence ID" value="KAF2633572.1"/>
    <property type="molecule type" value="Genomic_DNA"/>
</dbReference>
<keyword evidence="2" id="KW-1185">Reference proteome</keyword>
<sequence>MTHKAEDEVDWSDGTLDDPPSTSTGASGDSGYVSSAVQEDDGLDYLFEPQEEGEYDVPRRTALPPAPGHPTLTRAQRAHIGVRLNRHQPSEQGYAHFDLYQANQKAYEATFLKQFVNHALHPSQIERCFQDGANAYSNMQKYIASVSANINGVMNKMTWNAHCRAVNLLANASKDGAPFWDIGSFDRNIFAEFDPNNTALVAHKTNESAEIVSAAAEPRILSDLRKFQDSGRHDKSSQPVSAETPQPSIEMPPPGFPQLERLFEEFGEDALSGHHHTKDIVPSQEQIDPVPTWPTRLLNDHKRRLIQKSPQVSRRALPGIRAVIAEAISQGFRPTDPDLQGLIVDIESREQSEAAPVQMSEEVSVAEDSQKVVSKTQESNHGKIRNREQHAPIRMFNKPIEPSRKKRKVDATTLSITGPSRSTEKPTRTHKLNLSISSFSRLQLKQNKSKPLKQKISQHAAAFPIDPEPLPPHPSGSKTLEPHQQLPPGAYFEPNSPSEKLVWPCDINHAMGHYYNAGDRKNCPGCFTAFSDNINAKVMDFYLPSRTHFHQPNPTRWRPSKPFGRFGRARRSAHLSHNSIAKEAYWPAIIAGANDDDARQTAVDAVIEQLKPKPRKEPTPEPTPSPPPDLGPHLSNSSTMEHGQDLPLCAYFSARSYHEEFAWRCDINHALGRYYLAGDKRTCPGCGSNKSELGKHTEMDFYMPLGVMVRQEVRMAKWKARKPYKMREGDKGRGEGKSVSPSHNQIASKKYWEAIDAGKTQENALSFAIEETDSYFDEKEDEAARKMEKRNKAEETKSEKALRKFDARTSRKQPTTADSEQSDDDEGAGYIISYGRNANHEDLSDEEMDHAEAYEIEHEMNGASLVEDVVETSSDDETSSVSDSE</sequence>
<gene>
    <name evidence="1" type="ORF">BU25DRAFT_453319</name>
</gene>
<evidence type="ECO:0000313" key="2">
    <source>
        <dbReference type="Proteomes" id="UP000799754"/>
    </source>
</evidence>
<protein>
    <submittedName>
        <fullName evidence="1">Uncharacterized protein</fullName>
    </submittedName>
</protein>
<accession>A0ACB6SHY4</accession>